<dbReference type="GO" id="GO:0008233">
    <property type="term" value="F:peptidase activity"/>
    <property type="evidence" value="ECO:0007669"/>
    <property type="project" value="UniProtKB-KW"/>
</dbReference>
<comment type="caution">
    <text evidence="2">The sequence shown here is derived from an EMBL/GenBank/DDBJ whole genome shotgun (WGS) entry which is preliminary data.</text>
</comment>
<dbReference type="Proteomes" id="UP000248584">
    <property type="component" value="Unassembled WGS sequence"/>
</dbReference>
<sequence>MVTNSDYSITTILPTISVAINGERKRYIDIFETYEGDLTNDIFTGKLPYYLINAKTKLEDGTTINNYGAHAVNIVGYNDKGFIFKNSWGTDLGDNGYGYISFAAHKLMSREGLFFANIDVLYPEKISDLRENAIINLKTSLFFDENSKPNFYLTLEQPLESFAIKQAEFIIYNQQNKEISRKTITFKDDTEKLLGFAPFEKNLMPPDFLLHKDHLNINVNITGENGLLVKRYYRAIKTGAGIYNSRDIENPHTVNLPDGANTSFKELFVFEDGNMGFEVSATDFHRALQNSKVDFTADKKLVYHNVFYKGQPFNYAAYKFNYDQSPKLVEVELVFNSDNDAKTYFKQHYTPEKFKKFNAVLERPLQTTMYLNQEVYPKQAQVWYWKNKIFLIARLQNSKWSKS</sequence>
<proteinExistence type="predicted"/>
<evidence type="ECO:0000313" key="3">
    <source>
        <dbReference type="Proteomes" id="UP000248584"/>
    </source>
</evidence>
<dbReference type="RefSeq" id="WP_015361257.1">
    <property type="nucleotide sequence ID" value="NZ_QKZR01000001.1"/>
</dbReference>
<dbReference type="InterPro" id="IPR000668">
    <property type="entry name" value="Peptidase_C1A_C"/>
</dbReference>
<evidence type="ECO:0000313" key="2">
    <source>
        <dbReference type="EMBL" id="PZX43443.1"/>
    </source>
</evidence>
<dbReference type="InterPro" id="IPR038765">
    <property type="entry name" value="Papain-like_cys_pep_sf"/>
</dbReference>
<dbReference type="Pfam" id="PF00112">
    <property type="entry name" value="Peptidase_C1"/>
    <property type="match status" value="1"/>
</dbReference>
<organism evidence="2 3">
    <name type="scientific">Nonlabens dokdonensis</name>
    <dbReference type="NCBI Taxonomy" id="328515"/>
    <lineage>
        <taxon>Bacteria</taxon>
        <taxon>Pseudomonadati</taxon>
        <taxon>Bacteroidota</taxon>
        <taxon>Flavobacteriia</taxon>
        <taxon>Flavobacteriales</taxon>
        <taxon>Flavobacteriaceae</taxon>
        <taxon>Nonlabens</taxon>
    </lineage>
</organism>
<keyword evidence="2" id="KW-0378">Hydrolase</keyword>
<feature type="domain" description="Peptidase C1A papain C-terminal" evidence="1">
    <location>
        <begin position="65"/>
        <end position="101"/>
    </location>
</feature>
<keyword evidence="2" id="KW-0645">Protease</keyword>
<dbReference type="EMBL" id="QKZR01000001">
    <property type="protein sequence ID" value="PZX43443.1"/>
    <property type="molecule type" value="Genomic_DNA"/>
</dbReference>
<keyword evidence="3" id="KW-1185">Reference proteome</keyword>
<name>A0ABX5Q057_9FLAO</name>
<evidence type="ECO:0000259" key="1">
    <source>
        <dbReference type="Pfam" id="PF00112"/>
    </source>
</evidence>
<accession>A0ABX5Q057</accession>
<dbReference type="Gene3D" id="3.90.70.10">
    <property type="entry name" value="Cysteine proteinases"/>
    <property type="match status" value="1"/>
</dbReference>
<dbReference type="SUPFAM" id="SSF54001">
    <property type="entry name" value="Cysteine proteinases"/>
    <property type="match status" value="1"/>
</dbReference>
<protein>
    <submittedName>
        <fullName evidence="2">Papain like protease</fullName>
    </submittedName>
</protein>
<dbReference type="PROSITE" id="PS00639">
    <property type="entry name" value="THIOL_PROTEASE_HIS"/>
    <property type="match status" value="1"/>
</dbReference>
<gene>
    <name evidence="2" type="ORF">LX97_00443</name>
</gene>
<dbReference type="GO" id="GO:0006508">
    <property type="term" value="P:proteolysis"/>
    <property type="evidence" value="ECO:0007669"/>
    <property type="project" value="UniProtKB-KW"/>
</dbReference>
<dbReference type="InterPro" id="IPR025660">
    <property type="entry name" value="Pept_his_AS"/>
</dbReference>
<reference evidence="2 3" key="1">
    <citation type="submission" date="2018-06" db="EMBL/GenBank/DDBJ databases">
        <title>Genomic Encyclopedia of Archaeal and Bacterial Type Strains, Phase II (KMG-II): from individual species to whole genera.</title>
        <authorList>
            <person name="Goeker M."/>
        </authorList>
    </citation>
    <scope>NUCLEOTIDE SEQUENCE [LARGE SCALE GENOMIC DNA]</scope>
    <source>
        <strain evidence="2 3">DSM 17205</strain>
    </source>
</reference>